<reference evidence="2 3" key="1">
    <citation type="submission" date="2022-05" db="EMBL/GenBank/DDBJ databases">
        <authorList>
            <consortium name="Genoscope - CEA"/>
            <person name="William W."/>
        </authorList>
    </citation>
    <scope>NUCLEOTIDE SEQUENCE [LARGE SCALE GENOMIC DNA]</scope>
</reference>
<dbReference type="InterPro" id="IPR000488">
    <property type="entry name" value="Death_dom"/>
</dbReference>
<evidence type="ECO:0000259" key="1">
    <source>
        <dbReference type="PROSITE" id="PS50017"/>
    </source>
</evidence>
<dbReference type="CDD" id="cd01670">
    <property type="entry name" value="Death"/>
    <property type="match status" value="1"/>
</dbReference>
<feature type="domain" description="Death" evidence="1">
    <location>
        <begin position="158"/>
        <end position="225"/>
    </location>
</feature>
<feature type="domain" description="Death" evidence="1">
    <location>
        <begin position="50"/>
        <end position="116"/>
    </location>
</feature>
<dbReference type="PROSITE" id="PS50017">
    <property type="entry name" value="DEATH_DOMAIN"/>
    <property type="match status" value="2"/>
</dbReference>
<proteinExistence type="predicted"/>
<dbReference type="Pfam" id="PF00531">
    <property type="entry name" value="Death"/>
    <property type="match status" value="1"/>
</dbReference>
<gene>
    <name evidence="2" type="ORF">PLOB_00045801</name>
</gene>
<protein>
    <recommendedName>
        <fullName evidence="1">Death domain-containing protein</fullName>
    </recommendedName>
</protein>
<dbReference type="EMBL" id="CALNXK010000008">
    <property type="protein sequence ID" value="CAH3040624.1"/>
    <property type="molecule type" value="Genomic_DNA"/>
</dbReference>
<dbReference type="Gene3D" id="1.10.533.10">
    <property type="entry name" value="Death Domain, Fas"/>
    <property type="match status" value="2"/>
</dbReference>
<dbReference type="InterPro" id="IPR011029">
    <property type="entry name" value="DEATH-like_dom_sf"/>
</dbReference>
<dbReference type="SUPFAM" id="SSF47986">
    <property type="entry name" value="DEATH domain"/>
    <property type="match status" value="2"/>
</dbReference>
<evidence type="ECO:0000313" key="3">
    <source>
        <dbReference type="Proteomes" id="UP001159405"/>
    </source>
</evidence>
<evidence type="ECO:0000313" key="2">
    <source>
        <dbReference type="EMBL" id="CAH3040624.1"/>
    </source>
</evidence>
<comment type="caution">
    <text evidence="2">The sequence shown here is derived from an EMBL/GenBank/DDBJ whole genome shotgun (WGS) entry which is preliminary data.</text>
</comment>
<sequence length="235" mass="27117">MCSSEDEDFEDDDFSDLSIGSLLVDVLRRKPDLETELALCLDRETWVTPNWVHLSREVKVDEQVISDLEAYTDRSPTIRLFEHLKSMYESLTIQQLKQALSNIRRDDLSTLLEKKGFLNSEVVSREITSRNLDASSARFGCLDQLALELDGESLVLGNWHSLAQKLGVTFTSLKMLQEKSYSNRKATRRLFSYLYFDPLMTVEILVKALAKMKRDDVVQFFQESYYLDETGKFDG</sequence>
<keyword evidence="3" id="KW-1185">Reference proteome</keyword>
<name>A0ABN8N6I6_9CNID</name>
<organism evidence="2 3">
    <name type="scientific">Porites lobata</name>
    <dbReference type="NCBI Taxonomy" id="104759"/>
    <lineage>
        <taxon>Eukaryota</taxon>
        <taxon>Metazoa</taxon>
        <taxon>Cnidaria</taxon>
        <taxon>Anthozoa</taxon>
        <taxon>Hexacorallia</taxon>
        <taxon>Scleractinia</taxon>
        <taxon>Fungiina</taxon>
        <taxon>Poritidae</taxon>
        <taxon>Porites</taxon>
    </lineage>
</organism>
<accession>A0ABN8N6I6</accession>
<dbReference type="Proteomes" id="UP001159405">
    <property type="component" value="Unassembled WGS sequence"/>
</dbReference>